<dbReference type="InterPro" id="IPR045372">
    <property type="entry name" value="YidB"/>
</dbReference>
<comment type="caution">
    <text evidence="2">The sequence shown here is derived from an EMBL/GenBank/DDBJ whole genome shotgun (WGS) entry which is preliminary data.</text>
</comment>
<dbReference type="AlphaFoldDB" id="A0A328AM12"/>
<dbReference type="InterPro" id="IPR027405">
    <property type="entry name" value="YidB-like"/>
</dbReference>
<feature type="region of interest" description="Disordered" evidence="1">
    <location>
        <begin position="172"/>
        <end position="201"/>
    </location>
</feature>
<reference evidence="3" key="1">
    <citation type="submission" date="2018-05" db="EMBL/GenBank/DDBJ databases">
        <authorList>
            <person name="Li X."/>
        </authorList>
    </citation>
    <scope>NUCLEOTIDE SEQUENCE [LARGE SCALE GENOMIC DNA]</scope>
    <source>
        <strain evidence="3">LX32</strain>
    </source>
</reference>
<dbReference type="Proteomes" id="UP000249254">
    <property type="component" value="Unassembled WGS sequence"/>
</dbReference>
<sequence>MGLLDQMMGAASGGHPERKPGLGSTVAAGVVLALLVKGVRQYQASHGGVPGRAPTEGRTFDPGAPAAAGQAGGAGGGLLSGLGGILGGAGGGLGGMIGSLGGAGALGALVSRFQQKGYGQQANSWVGSGQNATIAPHEVEDALGPEAVNALQQQTGLEKPQLLSELSRELPQAIHEATPQGRLPQDDDELHEAARQPAANG</sequence>
<dbReference type="Pfam" id="PF20159">
    <property type="entry name" value="YidB"/>
    <property type="match status" value="1"/>
</dbReference>
<dbReference type="SUPFAM" id="SSF140804">
    <property type="entry name" value="YidB-like"/>
    <property type="match status" value="1"/>
</dbReference>
<dbReference type="Gene3D" id="1.10.10.690">
    <property type="entry name" value="YidB-like"/>
    <property type="match status" value="1"/>
</dbReference>
<accession>A0A328AM12</accession>
<evidence type="ECO:0008006" key="4">
    <source>
        <dbReference type="Google" id="ProtNLM"/>
    </source>
</evidence>
<evidence type="ECO:0000313" key="2">
    <source>
        <dbReference type="EMBL" id="RAK55471.1"/>
    </source>
</evidence>
<keyword evidence="3" id="KW-1185">Reference proteome</keyword>
<dbReference type="RefSeq" id="WP_111529219.1">
    <property type="nucleotide sequence ID" value="NZ_JBHRSG010000003.1"/>
</dbReference>
<evidence type="ECO:0000313" key="3">
    <source>
        <dbReference type="Proteomes" id="UP000249254"/>
    </source>
</evidence>
<name>A0A328AM12_9CAUL</name>
<gene>
    <name evidence="2" type="ORF">DJ017_13575</name>
</gene>
<dbReference type="EMBL" id="QFYQ01000001">
    <property type="protein sequence ID" value="RAK55471.1"/>
    <property type="molecule type" value="Genomic_DNA"/>
</dbReference>
<proteinExistence type="predicted"/>
<evidence type="ECO:0000256" key="1">
    <source>
        <dbReference type="SAM" id="MobiDB-lite"/>
    </source>
</evidence>
<organism evidence="2 3">
    <name type="scientific">Phenylobacterium soli</name>
    <dbReference type="NCBI Taxonomy" id="2170551"/>
    <lineage>
        <taxon>Bacteria</taxon>
        <taxon>Pseudomonadati</taxon>
        <taxon>Pseudomonadota</taxon>
        <taxon>Alphaproteobacteria</taxon>
        <taxon>Caulobacterales</taxon>
        <taxon>Caulobacteraceae</taxon>
        <taxon>Phenylobacterium</taxon>
    </lineage>
</organism>
<feature type="region of interest" description="Disordered" evidence="1">
    <location>
        <begin position="45"/>
        <end position="72"/>
    </location>
</feature>
<protein>
    <recommendedName>
        <fullName evidence="4">DUF937 domain-containing protein</fullName>
    </recommendedName>
</protein>
<dbReference type="OrthoDB" id="4235777at2"/>